<dbReference type="KEGG" id="mmab:HQ865_00260"/>
<accession>A0A7D4TSF1</accession>
<dbReference type="InterPro" id="IPR018914">
    <property type="entry name" value="DUF2480"/>
</dbReference>
<reference evidence="1 2" key="1">
    <citation type="submission" date="2020-05" db="EMBL/GenBank/DDBJ databases">
        <title>Mucilaginibacter mali sp. nov.</title>
        <authorList>
            <person name="Kim H.S."/>
            <person name="Lee K.C."/>
            <person name="Suh M.K."/>
            <person name="Kim J.-S."/>
            <person name="Han K.-I."/>
            <person name="Eom M.K."/>
            <person name="Shin Y.K."/>
            <person name="Lee J.-S."/>
        </authorList>
    </citation>
    <scope>NUCLEOTIDE SEQUENCE [LARGE SCALE GENOMIC DNA]</scope>
    <source>
        <strain evidence="1 2">G2-14</strain>
    </source>
</reference>
<gene>
    <name evidence="1" type="ORF">HQ865_00260</name>
</gene>
<proteinExistence type="predicted"/>
<dbReference type="Pfam" id="PF10652">
    <property type="entry name" value="DUF2480"/>
    <property type="match status" value="1"/>
</dbReference>
<sequence length="171" mass="19177">MDIQENIINKVALSGLVTLDPAAFYPPGERLVYDITDNLFHGLILKEKDFREFVKGHDWAQYTGKNIAITCTADAIVPAWAYMLLANRMAPYAREIVFGDAAVLETVLFEKAMAGVDLEQYRDQRVVIKGCGDIEVPTSAYVELTKRLTPIVKSLMFGEPCSTVPIYKRKD</sequence>
<dbReference type="EMBL" id="CP054139">
    <property type="protein sequence ID" value="QKJ28255.1"/>
    <property type="molecule type" value="Genomic_DNA"/>
</dbReference>
<keyword evidence="2" id="KW-1185">Reference proteome</keyword>
<dbReference type="Proteomes" id="UP000505355">
    <property type="component" value="Chromosome"/>
</dbReference>
<dbReference type="RefSeq" id="WP_173412957.1">
    <property type="nucleotide sequence ID" value="NZ_CP054139.1"/>
</dbReference>
<name>A0A7D4TSF1_9SPHI</name>
<evidence type="ECO:0000313" key="1">
    <source>
        <dbReference type="EMBL" id="QKJ28255.1"/>
    </source>
</evidence>
<organism evidence="1 2">
    <name type="scientific">Mucilaginibacter mali</name>
    <dbReference type="NCBI Taxonomy" id="2740462"/>
    <lineage>
        <taxon>Bacteria</taxon>
        <taxon>Pseudomonadati</taxon>
        <taxon>Bacteroidota</taxon>
        <taxon>Sphingobacteriia</taxon>
        <taxon>Sphingobacteriales</taxon>
        <taxon>Sphingobacteriaceae</taxon>
        <taxon>Mucilaginibacter</taxon>
    </lineage>
</organism>
<evidence type="ECO:0000313" key="2">
    <source>
        <dbReference type="Proteomes" id="UP000505355"/>
    </source>
</evidence>
<dbReference type="AlphaFoldDB" id="A0A7D4TSF1"/>
<protein>
    <submittedName>
        <fullName evidence="1">DUF2480 family protein</fullName>
    </submittedName>
</protein>